<evidence type="ECO:0000259" key="2">
    <source>
        <dbReference type="Pfam" id="PF20211"/>
    </source>
</evidence>
<feature type="domain" description="DUF6571" evidence="2">
    <location>
        <begin position="17"/>
        <end position="712"/>
    </location>
</feature>
<proteinExistence type="predicted"/>
<feature type="compositionally biased region" description="Acidic residues" evidence="1">
    <location>
        <begin position="713"/>
        <end position="723"/>
    </location>
</feature>
<keyword evidence="4" id="KW-1185">Reference proteome</keyword>
<evidence type="ECO:0000313" key="4">
    <source>
        <dbReference type="Proteomes" id="UP000184291"/>
    </source>
</evidence>
<dbReference type="Pfam" id="PF20211">
    <property type="entry name" value="DUF6571"/>
    <property type="match status" value="1"/>
</dbReference>
<evidence type="ECO:0000313" key="3">
    <source>
        <dbReference type="EMBL" id="SHE24623.1"/>
    </source>
</evidence>
<protein>
    <recommendedName>
        <fullName evidence="2">DUF6571 domain-containing protein</fullName>
    </recommendedName>
</protein>
<dbReference type="AlphaFoldDB" id="A0A1M4RXC8"/>
<dbReference type="EMBL" id="FQTT01000006">
    <property type="protein sequence ID" value="SHE24623.1"/>
    <property type="molecule type" value="Genomic_DNA"/>
</dbReference>
<dbReference type="InterPro" id="IPR046701">
    <property type="entry name" value="DUF6571"/>
</dbReference>
<dbReference type="Proteomes" id="UP000184291">
    <property type="component" value="Unassembled WGS sequence"/>
</dbReference>
<dbReference type="STRING" id="1892869.ACGLYG10_0830"/>
<reference evidence="4" key="1">
    <citation type="submission" date="2016-09" db="EMBL/GenBank/DDBJ databases">
        <authorList>
            <person name="Strepis N."/>
        </authorList>
    </citation>
    <scope>NUCLEOTIDE SEQUENCE [LARGE SCALE GENOMIC DNA]</scope>
</reference>
<sequence length="723" mass="77402">MSTRTTTARSGGSEQLTYVSLDADSVQDIIDKLTDYKDQSETSWETVTSTNRIQDYPAELSGRSNTAGEHAAALETEINSLQARLDAAKAANEGGITTTGADGTICYWLPEGTEDTAENVTTYNQVDKVNQARADAQTMVDYSINGCTPEEWDELIERVQNNQDDSVYANTILNNIGPGRLLDLPTDIQDQFTTKSDFQGTTTSDRPNAGKDLADALGHVLATASLTWDDAKAEAYANRLVDYAEEKGKDLRIASLNQMLAASRPADIDSDGTPEDIGLNYNDALLATLATRLESYSPEQAKPWNSEFWNPTSVSKQPVGSAANPLFGVVHAMTGNPDVATEWLVTNPDGSTTPVATSQSLEHARRIQQLIETTGLDNQSWTADWAMLANQIDRLPSTGMADPARQYKDSARTTATSGILNGLGSGTDPLNLSPEARQSVAAVMARYPQGIDASTELGNTGGPLGSNVNADGTTTYYPKFTDRALTNLIGQVTMDQWASAHLGGAMTDYHTQQLQDAVNQYNATGETAAVKNAVTAQSRTNGFFAGASAQQLIALGKKKDSANEDANTIASSLVGLIPVVGPAASLGIDVSDPFGTDNAEDASSQAVHARNTAAADNNRQITLALLNSGLYTPEDLKATLERDGTSVDSLKVIDRDGNNLTENMTPEQLTDYDFGVGLEEIGKKLYSPTKSGLDFTKTREDEFNKGYYASNPDGEDAEPDGEW</sequence>
<feature type="region of interest" description="Disordered" evidence="1">
    <location>
        <begin position="701"/>
        <end position="723"/>
    </location>
</feature>
<name>A0A1M4RXC8_9ACTO</name>
<organism evidence="3 4">
    <name type="scientific">Actinomyces glycerinitolerans</name>
    <dbReference type="NCBI Taxonomy" id="1892869"/>
    <lineage>
        <taxon>Bacteria</taxon>
        <taxon>Bacillati</taxon>
        <taxon>Actinomycetota</taxon>
        <taxon>Actinomycetes</taxon>
        <taxon>Actinomycetales</taxon>
        <taxon>Actinomycetaceae</taxon>
        <taxon>Actinomyces</taxon>
    </lineage>
</organism>
<accession>A0A1M4RXC8</accession>
<evidence type="ECO:0000256" key="1">
    <source>
        <dbReference type="SAM" id="MobiDB-lite"/>
    </source>
</evidence>
<gene>
    <name evidence="3" type="ORF">ACGLYG10_0830</name>
</gene>